<dbReference type="SUPFAM" id="SSF47413">
    <property type="entry name" value="lambda repressor-like DNA-binding domains"/>
    <property type="match status" value="1"/>
</dbReference>
<dbReference type="PROSITE" id="PS50943">
    <property type="entry name" value="HTH_CROC1"/>
    <property type="match status" value="1"/>
</dbReference>
<feature type="domain" description="HTH cro/C1-type" evidence="2">
    <location>
        <begin position="6"/>
        <end position="60"/>
    </location>
</feature>
<name>A0A1G5RTS0_PSEXY</name>
<reference evidence="3 4" key="1">
    <citation type="submission" date="2016-10" db="EMBL/GenBank/DDBJ databases">
        <authorList>
            <person name="de Groot N.N."/>
        </authorList>
    </citation>
    <scope>NUCLEOTIDE SEQUENCE [LARGE SCALE GENOMIC DNA]</scope>
    <source>
        <strain evidence="3 4">DSM 10317</strain>
    </source>
</reference>
<dbReference type="InterPro" id="IPR001387">
    <property type="entry name" value="Cro/C1-type_HTH"/>
</dbReference>
<dbReference type="InterPro" id="IPR010982">
    <property type="entry name" value="Lambda_DNA-bd_dom_sf"/>
</dbReference>
<dbReference type="Gene3D" id="2.10.260.10">
    <property type="match status" value="1"/>
</dbReference>
<sequence length="143" mass="15624">MFSENLVQMRKFLSMTQEELAEKVGVTRQSIAKWEAGDSLPDLEKSKLLAEVLGVSLDELANHEPEDNLGLGLAPKGKYLFGMVTVGDKGQIVIPAKARKIFNISPGDSLVVLGDEDQGIALMKSDYFLNMANMVSKLPRDNG</sequence>
<protein>
    <submittedName>
        <fullName evidence="3">Looped-hinge helix DNA binding domain-containing protein, AbrB family</fullName>
    </submittedName>
</protein>
<accession>A0A1G5RTS0</accession>
<dbReference type="Pfam" id="PF04014">
    <property type="entry name" value="MazE_antitoxin"/>
    <property type="match status" value="1"/>
</dbReference>
<dbReference type="EMBL" id="FMWK01000003">
    <property type="protein sequence ID" value="SCZ77512.1"/>
    <property type="molecule type" value="Genomic_DNA"/>
</dbReference>
<dbReference type="Gene3D" id="1.10.260.40">
    <property type="entry name" value="lambda repressor-like DNA-binding domains"/>
    <property type="match status" value="1"/>
</dbReference>
<dbReference type="NCBIfam" id="TIGR01439">
    <property type="entry name" value="lp_hng_hel_AbrB"/>
    <property type="match status" value="1"/>
</dbReference>
<dbReference type="InterPro" id="IPR037914">
    <property type="entry name" value="SpoVT-AbrB_sf"/>
</dbReference>
<gene>
    <name evidence="3" type="ORF">SAMN02910350_00832</name>
</gene>
<dbReference type="AlphaFoldDB" id="A0A1G5RTS0"/>
<evidence type="ECO:0000256" key="1">
    <source>
        <dbReference type="ARBA" id="ARBA00023125"/>
    </source>
</evidence>
<dbReference type="SMART" id="SM00966">
    <property type="entry name" value="SpoVT_AbrB"/>
    <property type="match status" value="1"/>
</dbReference>
<dbReference type="RefSeq" id="WP_090161521.1">
    <property type="nucleotide sequence ID" value="NZ_FMWK01000003.1"/>
</dbReference>
<dbReference type="Proteomes" id="UP000199428">
    <property type="component" value="Unassembled WGS sequence"/>
</dbReference>
<keyword evidence="1" id="KW-0238">DNA-binding</keyword>
<evidence type="ECO:0000259" key="2">
    <source>
        <dbReference type="PROSITE" id="PS50943"/>
    </source>
</evidence>
<organism evidence="3 4">
    <name type="scientific">Pseudobutyrivibrio xylanivorans</name>
    <dbReference type="NCBI Taxonomy" id="185007"/>
    <lineage>
        <taxon>Bacteria</taxon>
        <taxon>Bacillati</taxon>
        <taxon>Bacillota</taxon>
        <taxon>Clostridia</taxon>
        <taxon>Lachnospirales</taxon>
        <taxon>Lachnospiraceae</taxon>
        <taxon>Pseudobutyrivibrio</taxon>
    </lineage>
</organism>
<evidence type="ECO:0000313" key="4">
    <source>
        <dbReference type="Proteomes" id="UP000199428"/>
    </source>
</evidence>
<dbReference type="PANTHER" id="PTHR46558:SF11">
    <property type="entry name" value="HTH-TYPE TRANSCRIPTIONAL REGULATOR XRE"/>
    <property type="match status" value="1"/>
</dbReference>
<dbReference type="PANTHER" id="PTHR46558">
    <property type="entry name" value="TRACRIPTIONAL REGULATORY PROTEIN-RELATED-RELATED"/>
    <property type="match status" value="1"/>
</dbReference>
<dbReference type="SUPFAM" id="SSF89447">
    <property type="entry name" value="AbrB/MazE/MraZ-like"/>
    <property type="match status" value="1"/>
</dbReference>
<dbReference type="SMART" id="SM00530">
    <property type="entry name" value="HTH_XRE"/>
    <property type="match status" value="1"/>
</dbReference>
<dbReference type="InterPro" id="IPR007159">
    <property type="entry name" value="SpoVT-AbrB_dom"/>
</dbReference>
<dbReference type="GO" id="GO:0003677">
    <property type="term" value="F:DNA binding"/>
    <property type="evidence" value="ECO:0007669"/>
    <property type="project" value="UniProtKB-KW"/>
</dbReference>
<proteinExistence type="predicted"/>
<dbReference type="Pfam" id="PF01381">
    <property type="entry name" value="HTH_3"/>
    <property type="match status" value="1"/>
</dbReference>
<dbReference type="CDD" id="cd00093">
    <property type="entry name" value="HTH_XRE"/>
    <property type="match status" value="1"/>
</dbReference>
<evidence type="ECO:0000313" key="3">
    <source>
        <dbReference type="EMBL" id="SCZ77512.1"/>
    </source>
</evidence>